<reference evidence="2 3" key="1">
    <citation type="submission" date="2019-04" db="EMBL/GenBank/DDBJ databases">
        <authorList>
            <person name="Feng G."/>
            <person name="Zhang J."/>
            <person name="Zhu H."/>
        </authorList>
    </citation>
    <scope>NUCLEOTIDE SEQUENCE [LARGE SCALE GENOMIC DNA]</scope>
    <source>
        <strain evidence="2 3">JCM 17223</strain>
    </source>
</reference>
<keyword evidence="3" id="KW-1185">Reference proteome</keyword>
<gene>
    <name evidence="2" type="ORF">E5J99_16590</name>
</gene>
<evidence type="ECO:0000259" key="1">
    <source>
        <dbReference type="Pfam" id="PF13699"/>
    </source>
</evidence>
<sequence length="414" mass="45366">MTAAARRENRPAAQGGLPEALKAGIESLSGLPMDDVKVHYNSAQPAQLQALAYAQGTDIHVGPGQEQHLPHEAWHVVQQKQGRVQPTRQLKGTAVNDDSALEQEADVMGAKALTVQRKQPLAAAAGTASARAVVQRAQADCDYSYTNIAGATINQHRAGIAVMLGGVGGVNHSEQSAWGLARADIQARLTAGQRIDATFAVDTAICNGCRNWFETTVYANMTTWATTGGTTFTLTVDVNDKTVEVDGGNTIWTPEVADEHTFDRMPDMDRDMRFLHENRDEDGDVWPSRNVWVDDQVAILDELVATYQYNGLDHAAIEARMVQAKQTTLAMHNGRFGPDDENLTPAAWLADISFFNIIDSSRFPIHSLPEAATQPLQVAAWLNQIERDFHIHLGSILEDHFEDYPLQEPEYAYG</sequence>
<comment type="caution">
    <text evidence="2">The sequence shown here is derived from an EMBL/GenBank/DDBJ whole genome shotgun (WGS) entry which is preliminary data.</text>
</comment>
<dbReference type="EMBL" id="SRLD01000037">
    <property type="protein sequence ID" value="TGE14362.1"/>
    <property type="molecule type" value="Genomic_DNA"/>
</dbReference>
<evidence type="ECO:0000313" key="3">
    <source>
        <dbReference type="Proteomes" id="UP000297739"/>
    </source>
</evidence>
<dbReference type="OrthoDB" id="292792at2"/>
<dbReference type="Pfam" id="PF13699">
    <property type="entry name" value="eCIS_core"/>
    <property type="match status" value="1"/>
</dbReference>
<feature type="domain" description="eCIS core" evidence="1">
    <location>
        <begin position="17"/>
        <end position="82"/>
    </location>
</feature>
<dbReference type="AlphaFoldDB" id="A0A4Z0PGZ0"/>
<evidence type="ECO:0000313" key="2">
    <source>
        <dbReference type="EMBL" id="TGE14362.1"/>
    </source>
</evidence>
<protein>
    <submittedName>
        <fullName evidence="2">DUF4157 domain-containing protein</fullName>
    </submittedName>
</protein>
<dbReference type="InterPro" id="IPR025295">
    <property type="entry name" value="eCIS_core_dom"/>
</dbReference>
<organism evidence="2 3">
    <name type="scientific">Hymenobacter elongatus</name>
    <dbReference type="NCBI Taxonomy" id="877208"/>
    <lineage>
        <taxon>Bacteria</taxon>
        <taxon>Pseudomonadati</taxon>
        <taxon>Bacteroidota</taxon>
        <taxon>Cytophagia</taxon>
        <taxon>Cytophagales</taxon>
        <taxon>Hymenobacteraceae</taxon>
        <taxon>Hymenobacter</taxon>
    </lineage>
</organism>
<dbReference type="Proteomes" id="UP000297739">
    <property type="component" value="Unassembled WGS sequence"/>
</dbReference>
<name>A0A4Z0PGZ0_9BACT</name>
<accession>A0A4Z0PGZ0</accession>
<proteinExistence type="predicted"/>